<keyword evidence="2" id="KW-0540">Nuclease</keyword>
<dbReference type="RefSeq" id="WP_304994330.1">
    <property type="nucleotide sequence ID" value="NZ_CP101717.1"/>
</dbReference>
<dbReference type="SUPFAM" id="SSF81593">
    <property type="entry name" value="Nucleotidyltransferase substrate binding subunit/domain"/>
    <property type="match status" value="1"/>
</dbReference>
<sequence length="138" mass="15776">MRLDVYLAETHLIAEQQGSILDDTAERLRQGATLTPLEQNGVLHALQVLVENSIGKAKNTLKSYGKPVPVSAYDAIKEVGKLEQWDAQQLERWRSIIGLRNKIVHEYMNIDMDTIQVLVRERHYNPIITYLLSPIVKK</sequence>
<evidence type="ECO:0000313" key="5">
    <source>
        <dbReference type="EMBL" id="WLD57043.1"/>
    </source>
</evidence>
<evidence type="ECO:0000256" key="3">
    <source>
        <dbReference type="ARBA" id="ARBA00022801"/>
    </source>
</evidence>
<proteinExistence type="inferred from homology"/>
<dbReference type="GO" id="GO:0004540">
    <property type="term" value="F:RNA nuclease activity"/>
    <property type="evidence" value="ECO:0007669"/>
    <property type="project" value="InterPro"/>
</dbReference>
<reference evidence="5" key="1">
    <citation type="submission" date="2022-07" db="EMBL/GenBank/DDBJ databases">
        <title>Complete genome sequence of Salinispirillum sp. LH10-3-1 capable of multiple carbohydrate inversion isolated from a soda lake.</title>
        <authorList>
            <person name="Liu J."/>
            <person name="Zhai Y."/>
            <person name="Zhang H."/>
            <person name="Yang H."/>
            <person name="Qu J."/>
            <person name="Li J."/>
        </authorList>
    </citation>
    <scope>NUCLEOTIDE SEQUENCE</scope>
    <source>
        <strain evidence="5">LH 10-3-1</strain>
    </source>
</reference>
<evidence type="ECO:0000256" key="4">
    <source>
        <dbReference type="ARBA" id="ARBA00024207"/>
    </source>
</evidence>
<protein>
    <submittedName>
        <fullName evidence="5">DUF86 domain-containing protein</fullName>
    </submittedName>
</protein>
<dbReference type="PANTHER" id="PTHR33397:SF5">
    <property type="entry name" value="RNASE YUTE-RELATED"/>
    <property type="match status" value="1"/>
</dbReference>
<dbReference type="NCBIfam" id="NF047751">
    <property type="entry name" value="HepT_toxin"/>
    <property type="match status" value="1"/>
</dbReference>
<accession>A0AB38YD96</accession>
<gene>
    <name evidence="5" type="ORF">NFC81_09930</name>
</gene>
<dbReference type="InterPro" id="IPR037038">
    <property type="entry name" value="HepT-like_sf"/>
</dbReference>
<dbReference type="InterPro" id="IPR052379">
    <property type="entry name" value="Type_VII_TA_RNase"/>
</dbReference>
<dbReference type="Pfam" id="PF01934">
    <property type="entry name" value="HepT-like"/>
    <property type="match status" value="1"/>
</dbReference>
<keyword evidence="1" id="KW-1277">Toxin-antitoxin system</keyword>
<dbReference type="GO" id="GO:0110001">
    <property type="term" value="C:toxin-antitoxin complex"/>
    <property type="evidence" value="ECO:0007669"/>
    <property type="project" value="InterPro"/>
</dbReference>
<comment type="similarity">
    <text evidence="4">Belongs to the HepT RNase toxin family.</text>
</comment>
<dbReference type="GO" id="GO:0016787">
    <property type="term" value="F:hydrolase activity"/>
    <property type="evidence" value="ECO:0007669"/>
    <property type="project" value="UniProtKB-KW"/>
</dbReference>
<evidence type="ECO:0000256" key="2">
    <source>
        <dbReference type="ARBA" id="ARBA00022722"/>
    </source>
</evidence>
<keyword evidence="3" id="KW-0378">Hydrolase</keyword>
<dbReference type="Gene3D" id="1.20.120.580">
    <property type="entry name" value="bsu32300-like"/>
    <property type="match status" value="1"/>
</dbReference>
<dbReference type="AlphaFoldDB" id="A0AB38YD96"/>
<dbReference type="PANTHER" id="PTHR33397">
    <property type="entry name" value="UPF0331 PROTEIN YUTE"/>
    <property type="match status" value="1"/>
</dbReference>
<organism evidence="5">
    <name type="scientific">Salinispirillum sp. LH 10-3-1</name>
    <dbReference type="NCBI Taxonomy" id="2952525"/>
    <lineage>
        <taxon>Bacteria</taxon>
        <taxon>Pseudomonadati</taxon>
        <taxon>Pseudomonadota</taxon>
        <taxon>Gammaproteobacteria</taxon>
        <taxon>Oceanospirillales</taxon>
        <taxon>Saccharospirillaceae</taxon>
        <taxon>Salinispirillum</taxon>
    </lineage>
</organism>
<name>A0AB38YD96_9GAMM</name>
<dbReference type="InterPro" id="IPR008201">
    <property type="entry name" value="HepT-like"/>
</dbReference>
<dbReference type="EMBL" id="CP101717">
    <property type="protein sequence ID" value="WLD57043.1"/>
    <property type="molecule type" value="Genomic_DNA"/>
</dbReference>
<evidence type="ECO:0000256" key="1">
    <source>
        <dbReference type="ARBA" id="ARBA00022649"/>
    </source>
</evidence>